<dbReference type="GO" id="GO:0000155">
    <property type="term" value="F:phosphorelay sensor kinase activity"/>
    <property type="evidence" value="ECO:0007669"/>
    <property type="project" value="InterPro"/>
</dbReference>
<keyword evidence="7" id="KW-0963">Cytoplasm</keyword>
<dbReference type="SMART" id="SM00387">
    <property type="entry name" value="HATPase_c"/>
    <property type="match status" value="1"/>
</dbReference>
<keyword evidence="13" id="KW-0411">Iron-sulfur</keyword>
<dbReference type="PANTHER" id="PTHR24421">
    <property type="entry name" value="NITRATE/NITRITE SENSOR PROTEIN NARX-RELATED"/>
    <property type="match status" value="1"/>
</dbReference>
<organism evidence="18 19">
    <name type="scientific">Anaerosporobacter mobilis DSM 15930</name>
    <dbReference type="NCBI Taxonomy" id="1120996"/>
    <lineage>
        <taxon>Bacteria</taxon>
        <taxon>Bacillati</taxon>
        <taxon>Bacillota</taxon>
        <taxon>Clostridia</taxon>
        <taxon>Lachnospirales</taxon>
        <taxon>Lachnospiraceae</taxon>
        <taxon>Anaerosporobacter</taxon>
    </lineage>
</organism>
<dbReference type="GO" id="GO:0046983">
    <property type="term" value="F:protein dimerization activity"/>
    <property type="evidence" value="ECO:0007669"/>
    <property type="project" value="InterPro"/>
</dbReference>
<keyword evidence="10 18" id="KW-0418">Kinase</keyword>
<evidence type="ECO:0000256" key="8">
    <source>
        <dbReference type="ARBA" id="ARBA00022679"/>
    </source>
</evidence>
<evidence type="ECO:0000256" key="11">
    <source>
        <dbReference type="ARBA" id="ARBA00023004"/>
    </source>
</evidence>
<evidence type="ECO:0000256" key="14">
    <source>
        <dbReference type="ARBA" id="ARBA00024827"/>
    </source>
</evidence>
<evidence type="ECO:0000256" key="7">
    <source>
        <dbReference type="ARBA" id="ARBA00022490"/>
    </source>
</evidence>
<evidence type="ECO:0000256" key="10">
    <source>
        <dbReference type="ARBA" id="ARBA00022777"/>
    </source>
</evidence>
<evidence type="ECO:0000256" key="16">
    <source>
        <dbReference type="SAM" id="Coils"/>
    </source>
</evidence>
<comment type="subcellular location">
    <subcellularLocation>
        <location evidence="3">Cytoplasm</location>
    </subcellularLocation>
</comment>
<keyword evidence="11" id="KW-0408">Iron</keyword>
<sequence>MENINKNENTLVQSTLSEIAESLLISVKKEKNSLLISIHEMQTNIDILQKKIVTYYRDQSEKNSGLFKANYGQTNYECKIMENSLHDEQKRMEEMQKEYNKALLKEQDLSRLNDHLKTDKVCNSHRLDGGLYDDVNGLKLLETQEIERKRIARELHDSTVQNLTNLVHKTELCTKLVDIDPIRAKLELQTMINTIKTTINDMRNIIYDLRPMSLEDLGLVITVKRYIKQFIDSTKIKVVLNVENEKQINSDIIDLTLFRIIQEACNNAMKHAGATVIYIDLKYRENCIELTIEDNGCGFEQYMRKEDQYVSNNSLSGFGLSMMKERVGLLSGKLEIASTINEGTKISVCVPIN</sequence>
<keyword evidence="12" id="KW-0902">Two-component regulatory system</keyword>
<evidence type="ECO:0000256" key="13">
    <source>
        <dbReference type="ARBA" id="ARBA00023014"/>
    </source>
</evidence>
<accession>A0A1M7ITU6</accession>
<evidence type="ECO:0000256" key="2">
    <source>
        <dbReference type="ARBA" id="ARBA00001966"/>
    </source>
</evidence>
<dbReference type="InterPro" id="IPR011712">
    <property type="entry name" value="Sig_transdc_His_kin_sub3_dim/P"/>
</dbReference>
<keyword evidence="8" id="KW-0808">Transferase</keyword>
<dbReference type="GO" id="GO:0046872">
    <property type="term" value="F:metal ion binding"/>
    <property type="evidence" value="ECO:0007669"/>
    <property type="project" value="UniProtKB-KW"/>
</dbReference>
<dbReference type="AlphaFoldDB" id="A0A1M7ITU6"/>
<dbReference type="EC" id="2.7.13.3" evidence="4"/>
<evidence type="ECO:0000256" key="4">
    <source>
        <dbReference type="ARBA" id="ARBA00012438"/>
    </source>
</evidence>
<protein>
    <recommendedName>
        <fullName evidence="5">Oxygen sensor histidine kinase NreB</fullName>
        <ecNumber evidence="4">2.7.13.3</ecNumber>
    </recommendedName>
    <alternativeName>
        <fullName evidence="15">Nitrogen regulation protein B</fullName>
    </alternativeName>
</protein>
<dbReference type="Gene3D" id="1.20.5.1930">
    <property type="match status" value="1"/>
</dbReference>
<dbReference type="GO" id="GO:0051539">
    <property type="term" value="F:4 iron, 4 sulfur cluster binding"/>
    <property type="evidence" value="ECO:0007669"/>
    <property type="project" value="UniProtKB-KW"/>
</dbReference>
<comment type="function">
    <text evidence="14">Member of the two-component regulatory system NreB/NreC involved in the control of dissimilatory nitrate/nitrite reduction in response to oxygen. NreB functions as a direct oxygen sensor histidine kinase which is autophosphorylated, in the absence of oxygen, probably at the conserved histidine residue, and transfers its phosphate group probably to a conserved aspartate residue of NreC. NreB/NreC activates the expression of the nitrate (narGHJI) and nitrite (nir) reductase operons, as well as the putative nitrate transporter gene narT.</text>
</comment>
<keyword evidence="6" id="KW-0004">4Fe-4S</keyword>
<dbReference type="InterPro" id="IPR005467">
    <property type="entry name" value="His_kinase_dom"/>
</dbReference>
<comment type="catalytic activity">
    <reaction evidence="1">
        <text>ATP + protein L-histidine = ADP + protein N-phospho-L-histidine.</text>
        <dbReference type="EC" id="2.7.13.3"/>
    </reaction>
</comment>
<name>A0A1M7ITU6_9FIRM</name>
<evidence type="ECO:0000256" key="12">
    <source>
        <dbReference type="ARBA" id="ARBA00023012"/>
    </source>
</evidence>
<dbReference type="InterPro" id="IPR004358">
    <property type="entry name" value="Sig_transdc_His_kin-like_C"/>
</dbReference>
<dbReference type="SUPFAM" id="SSF55874">
    <property type="entry name" value="ATPase domain of HSP90 chaperone/DNA topoisomerase II/histidine kinase"/>
    <property type="match status" value="1"/>
</dbReference>
<feature type="domain" description="Histidine kinase" evidence="17">
    <location>
        <begin position="158"/>
        <end position="353"/>
    </location>
</feature>
<keyword evidence="9" id="KW-0479">Metal-binding</keyword>
<dbReference type="Pfam" id="PF07730">
    <property type="entry name" value="HisKA_3"/>
    <property type="match status" value="1"/>
</dbReference>
<keyword evidence="19" id="KW-1185">Reference proteome</keyword>
<evidence type="ECO:0000313" key="19">
    <source>
        <dbReference type="Proteomes" id="UP000184038"/>
    </source>
</evidence>
<comment type="cofactor">
    <cofactor evidence="2">
        <name>[4Fe-4S] cluster</name>
        <dbReference type="ChEBI" id="CHEBI:49883"/>
    </cofactor>
</comment>
<dbReference type="RefSeq" id="WP_084139180.1">
    <property type="nucleotide sequence ID" value="NZ_FRCP01000010.1"/>
</dbReference>
<dbReference type="PROSITE" id="PS50109">
    <property type="entry name" value="HIS_KIN"/>
    <property type="match status" value="1"/>
</dbReference>
<dbReference type="PANTHER" id="PTHR24421:SF55">
    <property type="entry name" value="SENSOR HISTIDINE KINASE YDFH"/>
    <property type="match status" value="1"/>
</dbReference>
<dbReference type="OrthoDB" id="9781904at2"/>
<keyword evidence="16" id="KW-0175">Coiled coil</keyword>
<dbReference type="STRING" id="1120996.SAMN02746066_01947"/>
<feature type="coiled-coil region" evidence="16">
    <location>
        <begin position="78"/>
        <end position="112"/>
    </location>
</feature>
<dbReference type="EMBL" id="FRCP01000010">
    <property type="protein sequence ID" value="SHM44119.1"/>
    <property type="molecule type" value="Genomic_DNA"/>
</dbReference>
<dbReference type="CDD" id="cd16917">
    <property type="entry name" value="HATPase_UhpB-NarQ-NarX-like"/>
    <property type="match status" value="1"/>
</dbReference>
<dbReference type="InterPro" id="IPR036890">
    <property type="entry name" value="HATPase_C_sf"/>
</dbReference>
<evidence type="ECO:0000259" key="17">
    <source>
        <dbReference type="PROSITE" id="PS50109"/>
    </source>
</evidence>
<evidence type="ECO:0000256" key="3">
    <source>
        <dbReference type="ARBA" id="ARBA00004496"/>
    </source>
</evidence>
<dbReference type="PRINTS" id="PR00344">
    <property type="entry name" value="BCTRLSENSOR"/>
</dbReference>
<dbReference type="Gene3D" id="3.30.565.10">
    <property type="entry name" value="Histidine kinase-like ATPase, C-terminal domain"/>
    <property type="match status" value="1"/>
</dbReference>
<reference evidence="18 19" key="1">
    <citation type="submission" date="2016-11" db="EMBL/GenBank/DDBJ databases">
        <authorList>
            <person name="Jaros S."/>
            <person name="Januszkiewicz K."/>
            <person name="Wedrychowicz H."/>
        </authorList>
    </citation>
    <scope>NUCLEOTIDE SEQUENCE [LARGE SCALE GENOMIC DNA]</scope>
    <source>
        <strain evidence="18 19">DSM 15930</strain>
    </source>
</reference>
<dbReference type="InterPro" id="IPR003594">
    <property type="entry name" value="HATPase_dom"/>
</dbReference>
<evidence type="ECO:0000256" key="9">
    <source>
        <dbReference type="ARBA" id="ARBA00022723"/>
    </source>
</evidence>
<dbReference type="GO" id="GO:0016020">
    <property type="term" value="C:membrane"/>
    <property type="evidence" value="ECO:0007669"/>
    <property type="project" value="InterPro"/>
</dbReference>
<dbReference type="Proteomes" id="UP000184038">
    <property type="component" value="Unassembled WGS sequence"/>
</dbReference>
<evidence type="ECO:0000256" key="6">
    <source>
        <dbReference type="ARBA" id="ARBA00022485"/>
    </source>
</evidence>
<evidence type="ECO:0000256" key="1">
    <source>
        <dbReference type="ARBA" id="ARBA00000085"/>
    </source>
</evidence>
<dbReference type="InterPro" id="IPR050482">
    <property type="entry name" value="Sensor_HK_TwoCompSys"/>
</dbReference>
<evidence type="ECO:0000256" key="15">
    <source>
        <dbReference type="ARBA" id="ARBA00030800"/>
    </source>
</evidence>
<gene>
    <name evidence="18" type="ORF">SAMN02746066_01947</name>
</gene>
<evidence type="ECO:0000313" key="18">
    <source>
        <dbReference type="EMBL" id="SHM44119.1"/>
    </source>
</evidence>
<dbReference type="Pfam" id="PF02518">
    <property type="entry name" value="HATPase_c"/>
    <property type="match status" value="1"/>
</dbReference>
<proteinExistence type="predicted"/>
<dbReference type="GO" id="GO:0005737">
    <property type="term" value="C:cytoplasm"/>
    <property type="evidence" value="ECO:0007669"/>
    <property type="project" value="UniProtKB-SubCell"/>
</dbReference>
<evidence type="ECO:0000256" key="5">
    <source>
        <dbReference type="ARBA" id="ARBA00017322"/>
    </source>
</evidence>